<dbReference type="PROSITE" id="PS51192">
    <property type="entry name" value="HELICASE_ATP_BIND_1"/>
    <property type="match status" value="1"/>
</dbReference>
<dbReference type="InterPro" id="IPR027417">
    <property type="entry name" value="P-loop_NTPase"/>
</dbReference>
<proteinExistence type="predicted"/>
<dbReference type="SUPFAM" id="SSF52540">
    <property type="entry name" value="P-loop containing nucleoside triphosphate hydrolases"/>
    <property type="match status" value="2"/>
</dbReference>
<dbReference type="Pfam" id="PF00271">
    <property type="entry name" value="Helicase_C"/>
    <property type="match status" value="1"/>
</dbReference>
<dbReference type="Gene3D" id="3.40.50.10810">
    <property type="entry name" value="Tandem AAA-ATPase domain"/>
    <property type="match status" value="1"/>
</dbReference>
<dbReference type="PROSITE" id="PS51194">
    <property type="entry name" value="HELICASE_CTER"/>
    <property type="match status" value="1"/>
</dbReference>
<evidence type="ECO:0000259" key="2">
    <source>
        <dbReference type="PROSITE" id="PS51192"/>
    </source>
</evidence>
<name>A0A2H0BTS8_9BACT</name>
<dbReference type="GO" id="GO:0016787">
    <property type="term" value="F:hydrolase activity"/>
    <property type="evidence" value="ECO:0007669"/>
    <property type="project" value="UniProtKB-KW"/>
</dbReference>
<accession>A0A2H0BTS8</accession>
<gene>
    <name evidence="4" type="ORF">COX00_00045</name>
</gene>
<dbReference type="InterPro" id="IPR014001">
    <property type="entry name" value="Helicase_ATP-bd"/>
</dbReference>
<organism evidence="4 5">
    <name type="scientific">Candidatus Uhrbacteria bacterium CG22_combo_CG10-13_8_21_14_all_47_17</name>
    <dbReference type="NCBI Taxonomy" id="1975041"/>
    <lineage>
        <taxon>Bacteria</taxon>
        <taxon>Candidatus Uhriibacteriota</taxon>
    </lineage>
</organism>
<evidence type="ECO:0000313" key="4">
    <source>
        <dbReference type="EMBL" id="PIP61014.1"/>
    </source>
</evidence>
<keyword evidence="1" id="KW-0378">Hydrolase</keyword>
<dbReference type="SMART" id="SM00490">
    <property type="entry name" value="HELICc"/>
    <property type="match status" value="1"/>
</dbReference>
<protein>
    <recommendedName>
        <fullName evidence="6">Helicase</fullName>
    </recommendedName>
</protein>
<dbReference type="InterPro" id="IPR038718">
    <property type="entry name" value="SNF2-like_sf"/>
</dbReference>
<evidence type="ECO:0000313" key="5">
    <source>
        <dbReference type="Proteomes" id="UP000231581"/>
    </source>
</evidence>
<dbReference type="Pfam" id="PF00176">
    <property type="entry name" value="SNF2-rel_dom"/>
    <property type="match status" value="1"/>
</dbReference>
<dbReference type="SMART" id="SM00487">
    <property type="entry name" value="DEXDc"/>
    <property type="match status" value="1"/>
</dbReference>
<dbReference type="Gene3D" id="3.40.50.300">
    <property type="entry name" value="P-loop containing nucleotide triphosphate hydrolases"/>
    <property type="match status" value="1"/>
</dbReference>
<dbReference type="CDD" id="cd18012">
    <property type="entry name" value="DEXQc_arch_SWI2_SNF2"/>
    <property type="match status" value="1"/>
</dbReference>
<dbReference type="InterPro" id="IPR001650">
    <property type="entry name" value="Helicase_C-like"/>
</dbReference>
<dbReference type="InterPro" id="IPR049730">
    <property type="entry name" value="SNF2/RAD54-like_C"/>
</dbReference>
<evidence type="ECO:0008006" key="6">
    <source>
        <dbReference type="Google" id="ProtNLM"/>
    </source>
</evidence>
<sequence length="735" mass="84116">MSNSLPPKKRSRERIFEKPLEAVKVLIRPDGKGLLLEVFADYDPIQIPLASEEAPEIQGSDEVGELKYIAGREMDIEENARVFLFNSFPLVPTKDAHIFRVHDDDLYLFAKDILPELEYRFSVTISSEAEARLTIRRGSLSSMLNVRETGSGWFDFSIDWQAKNAKINPEEVREALESGRPYIRDASGAFVEVANTDEVEQLAYFLSQAERQEDGTYRSKLYSAPELAAMLERTESQRFAKTDELFEAFLDAAKAGKPIRPVEFPAHLDTVLRPYQKQGVAWLMFLREHGFGGILADDMGLGKTLQILAFLSLTREPKKPVIVICPKTLLITWADEAARFTPELKKLVIDGTQDERRALIKKASDYDLIITSYSTIQRDIKSYIKLGSLFRACILDEAQFVKNPSTATAKAVKLLPTELRIALTGTPLENGVHELWSIFDFLMPGFLGDRRFFRGRYERPIMERRDSEVLDRLRIKVRPFMLRRTKESELQDLPPKIEEIYHCSLTPEQLVVYARTLEKVREDVTRAVEEKGFNRARIEILTALMKLRRICDHPALVDPRLPRSEELSGKLDYSLELVRQAKESGHKLLLFSQFTTMLDIIRETFDKHGIGHCTIEGRTRDREAEIKRFCNDSSVTVFLLSLRAGGTGLTLTEADMVILFDPWWNPMVERQAMDRAHRIGQSKTVNVYKLVTKGTVEEKVVALQERKSQLFDALMQENPDLAEALTWEDVKTLFE</sequence>
<dbReference type="CDD" id="cd18793">
    <property type="entry name" value="SF2_C_SNF"/>
    <property type="match status" value="1"/>
</dbReference>
<evidence type="ECO:0000259" key="3">
    <source>
        <dbReference type="PROSITE" id="PS51194"/>
    </source>
</evidence>
<dbReference type="Proteomes" id="UP000231581">
    <property type="component" value="Unassembled WGS sequence"/>
</dbReference>
<feature type="domain" description="Helicase C-terminal" evidence="3">
    <location>
        <begin position="570"/>
        <end position="726"/>
    </location>
</feature>
<feature type="domain" description="Helicase ATP-binding" evidence="2">
    <location>
        <begin position="284"/>
        <end position="445"/>
    </location>
</feature>
<dbReference type="EMBL" id="PCSZ01000002">
    <property type="protein sequence ID" value="PIP61014.1"/>
    <property type="molecule type" value="Genomic_DNA"/>
</dbReference>
<comment type="caution">
    <text evidence="4">The sequence shown here is derived from an EMBL/GenBank/DDBJ whole genome shotgun (WGS) entry which is preliminary data.</text>
</comment>
<dbReference type="AlphaFoldDB" id="A0A2H0BTS8"/>
<dbReference type="InterPro" id="IPR013663">
    <property type="entry name" value="Helicase_SWF/SNF/SWI_bac"/>
</dbReference>
<evidence type="ECO:0000256" key="1">
    <source>
        <dbReference type="ARBA" id="ARBA00022801"/>
    </source>
</evidence>
<dbReference type="InterPro" id="IPR000330">
    <property type="entry name" value="SNF2_N"/>
</dbReference>
<dbReference type="Pfam" id="PF08455">
    <property type="entry name" value="SNF2_assoc"/>
    <property type="match status" value="1"/>
</dbReference>
<dbReference type="PANTHER" id="PTHR10799">
    <property type="entry name" value="SNF2/RAD54 HELICASE FAMILY"/>
    <property type="match status" value="1"/>
</dbReference>
<reference evidence="4 5" key="1">
    <citation type="submission" date="2017-09" db="EMBL/GenBank/DDBJ databases">
        <title>Depth-based differentiation of microbial function through sediment-hosted aquifers and enrichment of novel symbionts in the deep terrestrial subsurface.</title>
        <authorList>
            <person name="Probst A.J."/>
            <person name="Ladd B."/>
            <person name="Jarett J.K."/>
            <person name="Geller-Mcgrath D.E."/>
            <person name="Sieber C.M."/>
            <person name="Emerson J.B."/>
            <person name="Anantharaman K."/>
            <person name="Thomas B.C."/>
            <person name="Malmstrom R."/>
            <person name="Stieglmeier M."/>
            <person name="Klingl A."/>
            <person name="Woyke T."/>
            <person name="Ryan C.M."/>
            <person name="Banfield J.F."/>
        </authorList>
    </citation>
    <scope>NUCLEOTIDE SEQUENCE [LARGE SCALE GENOMIC DNA]</scope>
    <source>
        <strain evidence="4">CG22_combo_CG10-13_8_21_14_all_47_17</strain>
    </source>
</reference>
<dbReference type="GO" id="GO:0005524">
    <property type="term" value="F:ATP binding"/>
    <property type="evidence" value="ECO:0007669"/>
    <property type="project" value="InterPro"/>
</dbReference>